<sequence>MCNPTLVFLRAYVHALSIRGRAYDASRLDTIFCLACAHFTVHQSQLKLPAVHVHFLPAPAGRGLSTRCPMARQILQLFRLLQSRWDPMHASLSVAAESVSHRRLTEWFQRLNLPQGLNQRRGRLEWKVDDLGRALT</sequence>
<gene>
    <name evidence="1" type="ORF">PXEA_LOCUS26844</name>
</gene>
<name>A0A3S5AVU8_9PLAT</name>
<accession>A0A3S5AVU8</accession>
<keyword evidence="2" id="KW-1185">Reference proteome</keyword>
<reference evidence="1" key="1">
    <citation type="submission" date="2018-11" db="EMBL/GenBank/DDBJ databases">
        <authorList>
            <consortium name="Pathogen Informatics"/>
        </authorList>
    </citation>
    <scope>NUCLEOTIDE SEQUENCE</scope>
</reference>
<proteinExistence type="predicted"/>
<dbReference type="AlphaFoldDB" id="A0A3S5AVU8"/>
<evidence type="ECO:0000313" key="2">
    <source>
        <dbReference type="Proteomes" id="UP000784294"/>
    </source>
</evidence>
<comment type="caution">
    <text evidence="1">The sequence shown here is derived from an EMBL/GenBank/DDBJ whole genome shotgun (WGS) entry which is preliminary data.</text>
</comment>
<dbReference type="EMBL" id="CAAALY010245719">
    <property type="protein sequence ID" value="VEL33404.1"/>
    <property type="molecule type" value="Genomic_DNA"/>
</dbReference>
<dbReference type="Proteomes" id="UP000784294">
    <property type="component" value="Unassembled WGS sequence"/>
</dbReference>
<organism evidence="1 2">
    <name type="scientific">Protopolystoma xenopodis</name>
    <dbReference type="NCBI Taxonomy" id="117903"/>
    <lineage>
        <taxon>Eukaryota</taxon>
        <taxon>Metazoa</taxon>
        <taxon>Spiralia</taxon>
        <taxon>Lophotrochozoa</taxon>
        <taxon>Platyhelminthes</taxon>
        <taxon>Monogenea</taxon>
        <taxon>Polyopisthocotylea</taxon>
        <taxon>Polystomatidea</taxon>
        <taxon>Polystomatidae</taxon>
        <taxon>Protopolystoma</taxon>
    </lineage>
</organism>
<evidence type="ECO:0000313" key="1">
    <source>
        <dbReference type="EMBL" id="VEL33404.1"/>
    </source>
</evidence>
<protein>
    <submittedName>
        <fullName evidence="1">Uncharacterized protein</fullName>
    </submittedName>
</protein>